<evidence type="ECO:0000313" key="12">
    <source>
        <dbReference type="RefSeq" id="XP_022109250.1"/>
    </source>
</evidence>
<sequence length="385" mass="45018">MARQEEEVLKVAPYLQRLLRHWLAVCLVLLTTCTTAIVISYSYSSAIPALDSSRKAAVSPYAPSVDPRNDDVSEDLQPDGQNLSQRFPQSVGEMNSGRDGDPDNRFMQEQALVQLRRKKTMRDACRRQPLIKQEERYAARFFILKKSKILYCALPKTGTTNWKRVFMVLEGFRPNVENVSFLDANVNNGFKEVPHSSLLRQILNLNTYTRFVQVRHPFARLISAYRNKISGEATRSGQDPKFTDISLHIVRKYRRGAEGEDFNPETLRVTWDEWIQYLTDPTELSRFDPHWREMYKLCLPCRVNYDVVGKLETVESDSKFLLNYLDLKQLRFPTSRPLFHHGIDREDKELLEHYFGNMSTRNLQRLYNIYKLDFELFGYKTKPVL</sequence>
<feature type="compositionally biased region" description="Polar residues" evidence="10">
    <location>
        <begin position="79"/>
        <end position="88"/>
    </location>
</feature>
<dbReference type="RefSeq" id="XP_022109252.1">
    <property type="nucleotide sequence ID" value="XM_022253560.1"/>
</dbReference>
<evidence type="ECO:0000256" key="8">
    <source>
        <dbReference type="ARBA" id="ARBA00023180"/>
    </source>
</evidence>
<dbReference type="PANTHER" id="PTHR12137:SF54">
    <property type="entry name" value="CARBOHYDRATE SULFOTRANSFERASE"/>
    <property type="match status" value="1"/>
</dbReference>
<feature type="region of interest" description="Disordered" evidence="10">
    <location>
        <begin position="59"/>
        <end position="103"/>
    </location>
</feature>
<proteinExistence type="inferred from homology"/>
<dbReference type="RefSeq" id="XP_022109250.1">
    <property type="nucleotide sequence ID" value="XM_022253558.1"/>
</dbReference>
<dbReference type="GO" id="GO:0008146">
    <property type="term" value="F:sulfotransferase activity"/>
    <property type="evidence" value="ECO:0007669"/>
    <property type="project" value="InterPro"/>
</dbReference>
<evidence type="ECO:0000313" key="16">
    <source>
        <dbReference type="RefSeq" id="XP_022109254.1"/>
    </source>
</evidence>
<comment type="subcellular location">
    <subcellularLocation>
        <location evidence="1 9">Golgi apparatus membrane</location>
        <topology evidence="1 9">Single-pass type II membrane protein</topology>
    </subcellularLocation>
</comment>
<comment type="similarity">
    <text evidence="2 9">Belongs to the sulfotransferase 2 family.</text>
</comment>
<keyword evidence="5 9" id="KW-1133">Transmembrane helix</keyword>
<keyword evidence="9" id="KW-0119">Carbohydrate metabolism</keyword>
<evidence type="ECO:0000256" key="2">
    <source>
        <dbReference type="ARBA" id="ARBA00006339"/>
    </source>
</evidence>
<dbReference type="EC" id="2.8.2.-" evidence="9"/>
<evidence type="ECO:0000256" key="4">
    <source>
        <dbReference type="ARBA" id="ARBA00022692"/>
    </source>
</evidence>
<keyword evidence="9" id="KW-0735">Signal-anchor</keyword>
<keyword evidence="7 9" id="KW-0472">Membrane</keyword>
<gene>
    <name evidence="12 13 14 15 16" type="primary">LOC110989284</name>
</gene>
<dbReference type="Proteomes" id="UP000694845">
    <property type="component" value="Unplaced"/>
</dbReference>
<dbReference type="RefSeq" id="XP_022109251.1">
    <property type="nucleotide sequence ID" value="XM_022253559.1"/>
</dbReference>
<feature type="transmembrane region" description="Helical" evidence="9">
    <location>
        <begin position="21"/>
        <end position="43"/>
    </location>
</feature>
<evidence type="ECO:0000313" key="14">
    <source>
        <dbReference type="RefSeq" id="XP_022109252.1"/>
    </source>
</evidence>
<dbReference type="Pfam" id="PF03567">
    <property type="entry name" value="Sulfotransfer_2"/>
    <property type="match status" value="1"/>
</dbReference>
<reference evidence="12 13" key="1">
    <citation type="submission" date="2025-04" db="UniProtKB">
        <authorList>
            <consortium name="RefSeq"/>
        </authorList>
    </citation>
    <scope>IDENTIFICATION</scope>
</reference>
<evidence type="ECO:0000313" key="13">
    <source>
        <dbReference type="RefSeq" id="XP_022109251.1"/>
    </source>
</evidence>
<keyword evidence="6 9" id="KW-0333">Golgi apparatus</keyword>
<evidence type="ECO:0000256" key="3">
    <source>
        <dbReference type="ARBA" id="ARBA00022679"/>
    </source>
</evidence>
<evidence type="ECO:0000313" key="15">
    <source>
        <dbReference type="RefSeq" id="XP_022109253.1"/>
    </source>
</evidence>
<dbReference type="RefSeq" id="XP_022109253.1">
    <property type="nucleotide sequence ID" value="XM_022253561.1"/>
</dbReference>
<evidence type="ECO:0000313" key="11">
    <source>
        <dbReference type="Proteomes" id="UP000694845"/>
    </source>
</evidence>
<protein>
    <recommendedName>
        <fullName evidence="9">Carbohydrate sulfotransferase</fullName>
        <ecNumber evidence="9">2.8.2.-</ecNumber>
    </recommendedName>
</protein>
<keyword evidence="3 9" id="KW-0808">Transferase</keyword>
<name>A0A8B7ZUL0_ACAPL</name>
<dbReference type="InterPro" id="IPR018011">
    <property type="entry name" value="Carb_sulfotrans_8-10"/>
</dbReference>
<keyword evidence="8 9" id="KW-0325">Glycoprotein</keyword>
<dbReference type="GeneID" id="110989284"/>
<evidence type="ECO:0000256" key="5">
    <source>
        <dbReference type="ARBA" id="ARBA00022989"/>
    </source>
</evidence>
<organism evidence="11 15">
    <name type="scientific">Acanthaster planci</name>
    <name type="common">Crown-of-thorns starfish</name>
    <dbReference type="NCBI Taxonomy" id="133434"/>
    <lineage>
        <taxon>Eukaryota</taxon>
        <taxon>Metazoa</taxon>
        <taxon>Echinodermata</taxon>
        <taxon>Eleutherozoa</taxon>
        <taxon>Asterozoa</taxon>
        <taxon>Asteroidea</taxon>
        <taxon>Valvatacea</taxon>
        <taxon>Valvatida</taxon>
        <taxon>Acanthasteridae</taxon>
        <taxon>Acanthaster</taxon>
    </lineage>
</organism>
<dbReference type="RefSeq" id="XP_022109254.1">
    <property type="nucleotide sequence ID" value="XM_022253562.1"/>
</dbReference>
<dbReference type="GO" id="GO:0000139">
    <property type="term" value="C:Golgi membrane"/>
    <property type="evidence" value="ECO:0007669"/>
    <property type="project" value="UniProtKB-SubCell"/>
</dbReference>
<dbReference type="OrthoDB" id="2019940at2759"/>
<evidence type="ECO:0000256" key="7">
    <source>
        <dbReference type="ARBA" id="ARBA00023136"/>
    </source>
</evidence>
<dbReference type="GO" id="GO:0016051">
    <property type="term" value="P:carbohydrate biosynthetic process"/>
    <property type="evidence" value="ECO:0007669"/>
    <property type="project" value="InterPro"/>
</dbReference>
<evidence type="ECO:0000256" key="9">
    <source>
        <dbReference type="RuleBase" id="RU364020"/>
    </source>
</evidence>
<keyword evidence="4 9" id="KW-0812">Transmembrane</keyword>
<evidence type="ECO:0000256" key="1">
    <source>
        <dbReference type="ARBA" id="ARBA00004323"/>
    </source>
</evidence>
<dbReference type="KEGG" id="aplc:110989284"/>
<evidence type="ECO:0000256" key="6">
    <source>
        <dbReference type="ARBA" id="ARBA00023034"/>
    </source>
</evidence>
<evidence type="ECO:0000256" key="10">
    <source>
        <dbReference type="SAM" id="MobiDB-lite"/>
    </source>
</evidence>
<keyword evidence="11" id="KW-1185">Reference proteome</keyword>
<dbReference type="AlphaFoldDB" id="A0A8B7ZUL0"/>
<dbReference type="InterPro" id="IPR005331">
    <property type="entry name" value="Sulfotransferase"/>
</dbReference>
<dbReference type="PANTHER" id="PTHR12137">
    <property type="entry name" value="CARBOHYDRATE SULFOTRANSFERASE"/>
    <property type="match status" value="1"/>
</dbReference>
<accession>A0A8B7ZUL0</accession>